<evidence type="ECO:0000313" key="2">
    <source>
        <dbReference type="EMBL" id="KAG8189852.1"/>
    </source>
</evidence>
<accession>A0AAV6UZG3</accession>
<evidence type="ECO:0000313" key="3">
    <source>
        <dbReference type="Proteomes" id="UP000827092"/>
    </source>
</evidence>
<dbReference type="Proteomes" id="UP000827092">
    <property type="component" value="Unassembled WGS sequence"/>
</dbReference>
<name>A0AAV6UZG3_9ARAC</name>
<feature type="region of interest" description="Disordered" evidence="1">
    <location>
        <begin position="32"/>
        <end position="53"/>
    </location>
</feature>
<sequence length="124" mass="13771">MSCLHKNAITRTNYFPNSNSAIQDKCENFRKSDKDKCNSKLSDKSQGLDSYASPLATDANGNVFEMAPQYSPPTHLWGPLPSDGAAGTGNRLNKKRKFPFQIPFCKVFISRNVMILAPSPIFIN</sequence>
<proteinExistence type="predicted"/>
<comment type="caution">
    <text evidence="2">The sequence shown here is derived from an EMBL/GenBank/DDBJ whole genome shotgun (WGS) entry which is preliminary data.</text>
</comment>
<dbReference type="EMBL" id="JAFNEN010000202">
    <property type="protein sequence ID" value="KAG8189852.1"/>
    <property type="molecule type" value="Genomic_DNA"/>
</dbReference>
<organism evidence="2 3">
    <name type="scientific">Oedothorax gibbosus</name>
    <dbReference type="NCBI Taxonomy" id="931172"/>
    <lineage>
        <taxon>Eukaryota</taxon>
        <taxon>Metazoa</taxon>
        <taxon>Ecdysozoa</taxon>
        <taxon>Arthropoda</taxon>
        <taxon>Chelicerata</taxon>
        <taxon>Arachnida</taxon>
        <taxon>Araneae</taxon>
        <taxon>Araneomorphae</taxon>
        <taxon>Entelegynae</taxon>
        <taxon>Araneoidea</taxon>
        <taxon>Linyphiidae</taxon>
        <taxon>Erigoninae</taxon>
        <taxon>Oedothorax</taxon>
    </lineage>
</organism>
<evidence type="ECO:0000256" key="1">
    <source>
        <dbReference type="SAM" id="MobiDB-lite"/>
    </source>
</evidence>
<gene>
    <name evidence="2" type="ORF">JTE90_026153</name>
</gene>
<keyword evidence="3" id="KW-1185">Reference proteome</keyword>
<feature type="compositionally biased region" description="Basic and acidic residues" evidence="1">
    <location>
        <begin position="32"/>
        <end position="43"/>
    </location>
</feature>
<protein>
    <submittedName>
        <fullName evidence="2">Uncharacterized protein</fullName>
    </submittedName>
</protein>
<dbReference type="AlphaFoldDB" id="A0AAV6UZG3"/>
<reference evidence="2 3" key="1">
    <citation type="journal article" date="2022" name="Nat. Ecol. Evol.">
        <title>A masculinizing supergene underlies an exaggerated male reproductive morph in a spider.</title>
        <authorList>
            <person name="Hendrickx F."/>
            <person name="De Corte Z."/>
            <person name="Sonet G."/>
            <person name="Van Belleghem S.M."/>
            <person name="Kostlbacher S."/>
            <person name="Vangestel C."/>
        </authorList>
    </citation>
    <scope>NUCLEOTIDE SEQUENCE [LARGE SCALE GENOMIC DNA]</scope>
    <source>
        <strain evidence="2">W744_W776</strain>
    </source>
</reference>